<evidence type="ECO:0000313" key="1">
    <source>
        <dbReference type="EMBL" id="QFZ92198.2"/>
    </source>
</evidence>
<accession>A0AAT9JTT6</accession>
<reference evidence="1" key="1">
    <citation type="submission" date="2024-01" db="EMBL/GenBank/DDBJ databases">
        <title>Synechococcus elongatus PCC 11802, a close yet different native of Synechococcus elongatus PCC 11801.</title>
        <authorList>
            <person name="Jaiswal D."/>
            <person name="Sengupta A."/>
            <person name="Sengupta S."/>
            <person name="Pakrasi H.B."/>
            <person name="Wangikar P."/>
        </authorList>
    </citation>
    <scope>NUCLEOTIDE SEQUENCE</scope>
    <source>
        <strain evidence="1">PCC 11802</strain>
    </source>
</reference>
<sequence>MQDFQLRESLEKFQNATVKTITPISQSIQLITSGSDWKFANEGELERLVWACLPHFLDCQPLQRQFRVSNQCCDILAVSQQRLTVIELKVAEDRYLIPQLTRYFDALREEQPFTDQIDYQRSIRLIAIAPSYHADNFTDIRYSQLSFELYQYQIRQHRQKHYLTLLNLETQEQRHQEIPVLQLPSNPADLPDPPRLMQNWIKRCTPEQAASLLQLRAKILKFDPRIQETIQDRGIYYGKGKKYLAELRTDPAREFCIFFWIPDRSYYGGQVRRIRYWTNWLTAGYWGPCNSGFKLSVNWGQGSYHFAKAPRLQQSLEVLTDKALKHWLERMN</sequence>
<organism evidence="1">
    <name type="scientific">Synechococcus elongatus PCC 11802</name>
    <dbReference type="NCBI Taxonomy" id="2283154"/>
    <lineage>
        <taxon>Bacteria</taxon>
        <taxon>Bacillati</taxon>
        <taxon>Cyanobacteriota</taxon>
        <taxon>Cyanophyceae</taxon>
        <taxon>Synechococcales</taxon>
        <taxon>Synechococcaceae</taxon>
        <taxon>Synechococcus</taxon>
    </lineage>
</organism>
<dbReference type="GO" id="GO:0003676">
    <property type="term" value="F:nucleic acid binding"/>
    <property type="evidence" value="ECO:0007669"/>
    <property type="project" value="InterPro"/>
</dbReference>
<proteinExistence type="predicted"/>
<protein>
    <recommendedName>
        <fullName evidence="2">DUF91 domain-containing protein</fullName>
    </recommendedName>
</protein>
<dbReference type="AlphaFoldDB" id="A0AAT9JTT6"/>
<gene>
    <name evidence="1" type="ORF">EKO22_07290</name>
</gene>
<dbReference type="RefSeq" id="WP_338438676.1">
    <property type="nucleotide sequence ID" value="NZ_CP034671.2"/>
</dbReference>
<evidence type="ECO:0008006" key="2">
    <source>
        <dbReference type="Google" id="ProtNLM"/>
    </source>
</evidence>
<dbReference type="EMBL" id="CP034671">
    <property type="protein sequence ID" value="QFZ92198.2"/>
    <property type="molecule type" value="Genomic_DNA"/>
</dbReference>
<dbReference type="InterPro" id="IPR011856">
    <property type="entry name" value="tRNA_endonuc-like_dom_sf"/>
</dbReference>
<dbReference type="Gene3D" id="3.40.1350.10">
    <property type="match status" value="1"/>
</dbReference>
<name>A0AAT9JTT6_SYNEL</name>